<feature type="compositionally biased region" description="Polar residues" evidence="6">
    <location>
        <begin position="151"/>
        <end position="167"/>
    </location>
</feature>
<dbReference type="OrthoDB" id="2503928at2759"/>
<dbReference type="Proteomes" id="UP000265703">
    <property type="component" value="Unassembled WGS sequence"/>
</dbReference>
<dbReference type="PANTHER" id="PTHR47808">
    <property type="entry name" value="INNER NUCLEAR MEMBRANE PROTEIN HEH2-RELATED"/>
    <property type="match status" value="1"/>
</dbReference>
<keyword evidence="3 7" id="KW-1133">Transmembrane helix</keyword>
<evidence type="ECO:0000256" key="5">
    <source>
        <dbReference type="ARBA" id="ARBA00023242"/>
    </source>
</evidence>
<feature type="compositionally biased region" description="Basic and acidic residues" evidence="6">
    <location>
        <begin position="52"/>
        <end position="74"/>
    </location>
</feature>
<accession>A0A397SSM6</accession>
<feature type="compositionally biased region" description="Polar residues" evidence="6">
    <location>
        <begin position="123"/>
        <end position="136"/>
    </location>
</feature>
<organism evidence="9 10">
    <name type="scientific">Glomus cerebriforme</name>
    <dbReference type="NCBI Taxonomy" id="658196"/>
    <lineage>
        <taxon>Eukaryota</taxon>
        <taxon>Fungi</taxon>
        <taxon>Fungi incertae sedis</taxon>
        <taxon>Mucoromycota</taxon>
        <taxon>Glomeromycotina</taxon>
        <taxon>Glomeromycetes</taxon>
        <taxon>Glomerales</taxon>
        <taxon>Glomeraceae</taxon>
        <taxon>Glomus</taxon>
    </lineage>
</organism>
<proteinExistence type="predicted"/>
<feature type="transmembrane region" description="Helical" evidence="7">
    <location>
        <begin position="493"/>
        <end position="513"/>
    </location>
</feature>
<sequence>MNNQDYFAKDFDPNKVTIKRLKEILNAHNIPHKDISRKAEFVQKFQDHVIPDLQRRREEGEPRGATELQQERKTAKDHRVRRNVIEQRHAEQEIIPSSQTKTPNQRKKKSGRASNKKQKEETITQPYILQDDGQSSKATVIDDNHAAQLTSISQSSGHEQSKQNYSGRLSPPRPLKAPMSETPFYPMVPPYPRTPVYPFLEPEELETVRRKDQELQQSSERQETPLYPIQEGSENGEDKIKYFERREAFAYCFKPRAPKRDIDRRPPPEFIKRKNRIRLSSGIVILSFIFIFIFLYLSLKTKIGFCDSVVKPIPDHKEVGNVQSLIQLLINIMCTHCPPKATCSNGVIAECEKGFKQETSFFRLTKPYYTHCAIDKEQTTKAKKYTKEFKELVAREMGRVTCGYGDNDNLLYENLKLQLKEKMPPQDYKYINDIDENITKIREEDQENDIYVEEENEDSISRLYIFSKKPTYSFYCQLTFAFVNLIENIFDNLFYSLTVVLTSSLLLFGTLYIRQWIWEKRQISTAFGLALTRLNENKRIIGLEFREEAFSHVKNPMVRQKLFQKLDEKVRTNPYVRAGNTRYDGFEAGFWEWKAPSTSHVNSR</sequence>
<dbReference type="STRING" id="658196.A0A397SSM6"/>
<evidence type="ECO:0000259" key="8">
    <source>
        <dbReference type="Pfam" id="PF09402"/>
    </source>
</evidence>
<dbReference type="GO" id="GO:0071763">
    <property type="term" value="P:nuclear membrane organization"/>
    <property type="evidence" value="ECO:0007669"/>
    <property type="project" value="TreeGrafter"/>
</dbReference>
<dbReference type="GO" id="GO:0034399">
    <property type="term" value="C:nuclear periphery"/>
    <property type="evidence" value="ECO:0007669"/>
    <property type="project" value="TreeGrafter"/>
</dbReference>
<keyword evidence="4 7" id="KW-0472">Membrane</keyword>
<evidence type="ECO:0000256" key="6">
    <source>
        <dbReference type="SAM" id="MobiDB-lite"/>
    </source>
</evidence>
<dbReference type="InterPro" id="IPR044780">
    <property type="entry name" value="Heh2/Src1"/>
</dbReference>
<dbReference type="Pfam" id="PF09402">
    <property type="entry name" value="MSC"/>
    <property type="match status" value="1"/>
</dbReference>
<keyword evidence="2 7" id="KW-0812">Transmembrane</keyword>
<evidence type="ECO:0000256" key="7">
    <source>
        <dbReference type="SAM" id="Phobius"/>
    </source>
</evidence>
<evidence type="ECO:0000256" key="2">
    <source>
        <dbReference type="ARBA" id="ARBA00022692"/>
    </source>
</evidence>
<reference evidence="9 10" key="1">
    <citation type="submission" date="2018-06" db="EMBL/GenBank/DDBJ databases">
        <title>Comparative genomics reveals the genomic features of Rhizophagus irregularis, R. cerebriforme, R. diaphanum and Gigaspora rosea, and their symbiotic lifestyle signature.</title>
        <authorList>
            <person name="Morin E."/>
            <person name="San Clemente H."/>
            <person name="Chen E.C.H."/>
            <person name="De La Providencia I."/>
            <person name="Hainaut M."/>
            <person name="Kuo A."/>
            <person name="Kohler A."/>
            <person name="Murat C."/>
            <person name="Tang N."/>
            <person name="Roy S."/>
            <person name="Loubradou J."/>
            <person name="Henrissat B."/>
            <person name="Grigoriev I.V."/>
            <person name="Corradi N."/>
            <person name="Roux C."/>
            <person name="Martin F.M."/>
        </authorList>
    </citation>
    <scope>NUCLEOTIDE SEQUENCE [LARGE SCALE GENOMIC DNA]</scope>
    <source>
        <strain evidence="9 10">DAOM 227022</strain>
    </source>
</reference>
<keyword evidence="10" id="KW-1185">Reference proteome</keyword>
<feature type="compositionally biased region" description="Basic residues" evidence="6">
    <location>
        <begin position="104"/>
        <end position="116"/>
    </location>
</feature>
<dbReference type="GO" id="GO:0003682">
    <property type="term" value="F:chromatin binding"/>
    <property type="evidence" value="ECO:0007669"/>
    <property type="project" value="InterPro"/>
</dbReference>
<evidence type="ECO:0000256" key="4">
    <source>
        <dbReference type="ARBA" id="ARBA00023136"/>
    </source>
</evidence>
<evidence type="ECO:0000313" key="10">
    <source>
        <dbReference type="Proteomes" id="UP000265703"/>
    </source>
</evidence>
<comment type="caution">
    <text evidence="9">The sequence shown here is derived from an EMBL/GenBank/DDBJ whole genome shotgun (WGS) entry which is preliminary data.</text>
</comment>
<protein>
    <submittedName>
        <fullName evidence="9">Man1-Src1p-C-terminal domain-containing protein</fullName>
    </submittedName>
</protein>
<comment type="subcellular location">
    <subcellularLocation>
        <location evidence="1">Nucleus membrane</location>
    </subcellularLocation>
</comment>
<evidence type="ECO:0000256" key="3">
    <source>
        <dbReference type="ARBA" id="ARBA00022989"/>
    </source>
</evidence>
<feature type="compositionally biased region" description="Basic and acidic residues" evidence="6">
    <location>
        <begin position="83"/>
        <end position="92"/>
    </location>
</feature>
<keyword evidence="5" id="KW-0539">Nucleus</keyword>
<feature type="transmembrane region" description="Helical" evidence="7">
    <location>
        <begin position="279"/>
        <end position="299"/>
    </location>
</feature>
<dbReference type="AlphaFoldDB" id="A0A397SSM6"/>
<feature type="region of interest" description="Disordered" evidence="6">
    <location>
        <begin position="52"/>
        <end position="136"/>
    </location>
</feature>
<feature type="region of interest" description="Disordered" evidence="6">
    <location>
        <begin position="207"/>
        <end position="231"/>
    </location>
</feature>
<dbReference type="CDD" id="cd12935">
    <property type="entry name" value="LEM_like"/>
    <property type="match status" value="1"/>
</dbReference>
<dbReference type="EMBL" id="QKYT01000301">
    <property type="protein sequence ID" value="RIA87606.1"/>
    <property type="molecule type" value="Genomic_DNA"/>
</dbReference>
<feature type="domain" description="Man1/Src1-like C-terminal" evidence="8">
    <location>
        <begin position="285"/>
        <end position="593"/>
    </location>
</feature>
<dbReference type="GO" id="GO:0005637">
    <property type="term" value="C:nuclear inner membrane"/>
    <property type="evidence" value="ECO:0007669"/>
    <property type="project" value="InterPro"/>
</dbReference>
<evidence type="ECO:0000313" key="9">
    <source>
        <dbReference type="EMBL" id="RIA87606.1"/>
    </source>
</evidence>
<gene>
    <name evidence="9" type="ORF">C1645_776923</name>
</gene>
<dbReference type="GO" id="GO:0005783">
    <property type="term" value="C:endoplasmic reticulum"/>
    <property type="evidence" value="ECO:0007669"/>
    <property type="project" value="TreeGrafter"/>
</dbReference>
<dbReference type="InterPro" id="IPR018996">
    <property type="entry name" value="Man1/Src1-like_C"/>
</dbReference>
<dbReference type="PANTHER" id="PTHR47808:SF2">
    <property type="entry name" value="LEM DOMAIN-CONTAINING PROTEIN 2"/>
    <property type="match status" value="1"/>
</dbReference>
<evidence type="ECO:0000256" key="1">
    <source>
        <dbReference type="ARBA" id="ARBA00004126"/>
    </source>
</evidence>
<feature type="region of interest" description="Disordered" evidence="6">
    <location>
        <begin position="151"/>
        <end position="178"/>
    </location>
</feature>
<name>A0A397SSM6_9GLOM</name>